<dbReference type="AlphaFoldDB" id="G0L0E4"/>
<name>G0L0E4_ZOBGA</name>
<sequence length="169" mass="19094">MRQVTIIVTSFTLANAHIPSYPDSQNYQILYRVPLYRIYVEGRDAANNLVQEDFEAIRFGVHKSTSSQPMVVGMAQAQTHTLSWEDISTMPGNAWRVYDGFFIHEGPEYPLNGNFGSIGCVEICGVSEWDRFNKVIKDLTGVNNYNQISNSNLLTAEYEIATRPPLIQV</sequence>
<evidence type="ECO:0000313" key="1">
    <source>
        <dbReference type="EMBL" id="CAZ94359.1"/>
    </source>
</evidence>
<dbReference type="EMBL" id="FP476056">
    <property type="protein sequence ID" value="CAZ94359.1"/>
    <property type="molecule type" value="Genomic_DNA"/>
</dbReference>
<dbReference type="OrthoDB" id="1449769at2"/>
<reference evidence="2" key="1">
    <citation type="submission" date="2009-07" db="EMBL/GenBank/DDBJ databases">
        <title>Complete genome sequence of Zobellia galactanivorans Dsij.</title>
        <authorList>
            <consortium name="Genoscope - CEA"/>
        </authorList>
    </citation>
    <scope>NUCLEOTIDE SEQUENCE [LARGE SCALE GENOMIC DNA]</scope>
    <source>
        <strain evidence="2">DSM 12802 / CCUG 47099 / CIP 106680 / NCIMB 13871 / Dsij</strain>
    </source>
</reference>
<reference evidence="1 2" key="2">
    <citation type="journal article" date="2012" name="Environ. Microbiol.">
        <title>Characterization of the first alginolytic operons in a marine bacterium: from their emergence in marine Flavobacteriia to their independent transfers to marine Proteobacteria and human gut Bacteroides.</title>
        <authorList>
            <person name="Thomas F."/>
            <person name="Barbeyron T."/>
            <person name="Tonon T."/>
            <person name="Genicot S."/>
            <person name="Czjzek M."/>
            <person name="Michel G."/>
        </authorList>
    </citation>
    <scope>NUCLEOTIDE SEQUENCE [LARGE SCALE GENOMIC DNA]</scope>
    <source>
        <strain evidence="2">DSM 12802 / CCUG 47099 / CIP 106680 / NCIMB 13871 / Dsij</strain>
    </source>
</reference>
<accession>G0L0E4</accession>
<dbReference type="Proteomes" id="UP000008898">
    <property type="component" value="Chromosome"/>
</dbReference>
<dbReference type="HOGENOM" id="CLU_1584407_0_0_10"/>
<gene>
    <name evidence="1" type="ordered locus">zobellia_286</name>
</gene>
<dbReference type="KEGG" id="zga:ZOBELLIA_286"/>
<evidence type="ECO:0000313" key="2">
    <source>
        <dbReference type="Proteomes" id="UP000008898"/>
    </source>
</evidence>
<protein>
    <recommendedName>
        <fullName evidence="3">YkuD domain-containing protein</fullName>
    </recommendedName>
</protein>
<dbReference type="RefSeq" id="WP_013991672.1">
    <property type="nucleotide sequence ID" value="NC_015844.1"/>
</dbReference>
<dbReference type="STRING" id="63186.ZOBELLIA_286"/>
<evidence type="ECO:0008006" key="3">
    <source>
        <dbReference type="Google" id="ProtNLM"/>
    </source>
</evidence>
<organism evidence="1 2">
    <name type="scientific">Zobellia galactanivorans (strain DSM 12802 / CCUG 47099 / CIP 106680 / NCIMB 13871 / Dsij)</name>
    <dbReference type="NCBI Taxonomy" id="63186"/>
    <lineage>
        <taxon>Bacteria</taxon>
        <taxon>Pseudomonadati</taxon>
        <taxon>Bacteroidota</taxon>
        <taxon>Flavobacteriia</taxon>
        <taxon>Flavobacteriales</taxon>
        <taxon>Flavobacteriaceae</taxon>
        <taxon>Zobellia</taxon>
    </lineage>
</organism>
<proteinExistence type="predicted"/>
<keyword evidence="2" id="KW-1185">Reference proteome</keyword>